<dbReference type="InterPro" id="IPR022337">
    <property type="entry name" value="Inositol_monophosphatase_SuhB"/>
</dbReference>
<evidence type="ECO:0000313" key="9">
    <source>
        <dbReference type="EMBL" id="AHN97806.1"/>
    </source>
</evidence>
<dbReference type="Gene3D" id="3.40.190.80">
    <property type="match status" value="1"/>
</dbReference>
<dbReference type="GO" id="GO:0007165">
    <property type="term" value="P:signal transduction"/>
    <property type="evidence" value="ECO:0007669"/>
    <property type="project" value="TreeGrafter"/>
</dbReference>
<evidence type="ECO:0000256" key="3">
    <source>
        <dbReference type="ARBA" id="ARBA00009759"/>
    </source>
</evidence>
<dbReference type="FunFam" id="3.30.540.10:FF:000003">
    <property type="entry name" value="Inositol-1-monophosphatase"/>
    <property type="match status" value="1"/>
</dbReference>
<dbReference type="AlphaFoldDB" id="X2LJG9"/>
<dbReference type="PRINTS" id="PR00377">
    <property type="entry name" value="IMPHPHTASES"/>
</dbReference>
<keyword evidence="6 7" id="KW-0460">Magnesium</keyword>
<protein>
    <recommendedName>
        <fullName evidence="8">Inositol-1-monophosphatase</fullName>
        <ecNumber evidence="8">3.1.3.25</ecNumber>
    </recommendedName>
</protein>
<dbReference type="InterPro" id="IPR000760">
    <property type="entry name" value="Inositol_monophosphatase-like"/>
</dbReference>
<accession>X2LJG9</accession>
<dbReference type="EC" id="3.1.3.25" evidence="8"/>
<feature type="binding site" evidence="7">
    <location>
        <position position="89"/>
    </location>
    <ligand>
        <name>Mg(2+)</name>
        <dbReference type="ChEBI" id="CHEBI:18420"/>
        <label>1</label>
        <note>catalytic</note>
    </ligand>
</feature>
<dbReference type="PANTHER" id="PTHR20854">
    <property type="entry name" value="INOSITOL MONOPHOSPHATASE"/>
    <property type="match status" value="1"/>
</dbReference>
<dbReference type="EMBL" id="KF796600">
    <property type="protein sequence ID" value="AHN97806.1"/>
    <property type="molecule type" value="Genomic_DNA"/>
</dbReference>
<sequence length="264" mass="28577">MLHSALLNVMVKAARRAGRGLKRDLGEIENLQVSLKGPANFVSLADKRAEETLYDELTKARPGYGFIGEEGGTREGTDKANVWIVDPLDGTTNFLHGIPHFAVSIGLQREGVLIAGLVYNPANDDLFLAEKGKGAYLNDQRLRVAARKQLNESVIACGLPHIGRGDYDVSHAELTALQPQVAGLRRFGAAALDLAWVAAGRYDGYWERNLSPWDMAAGIVLVREAGGFVSDATGGDKIFETRDIVAGNDYIHKELVKILGPLGK</sequence>
<feature type="binding site" evidence="7">
    <location>
        <position position="214"/>
    </location>
    <ligand>
        <name>Mg(2+)</name>
        <dbReference type="ChEBI" id="CHEBI:18420"/>
        <label>1</label>
        <note>catalytic</note>
    </ligand>
</feature>
<proteinExistence type="inferred from homology"/>
<evidence type="ECO:0000256" key="7">
    <source>
        <dbReference type="PIRSR" id="PIRSR600760-2"/>
    </source>
</evidence>
<feature type="binding site" evidence="7">
    <location>
        <position position="86"/>
    </location>
    <ligand>
        <name>Mg(2+)</name>
        <dbReference type="ChEBI" id="CHEBI:18420"/>
        <label>1</label>
        <note>catalytic</note>
    </ligand>
</feature>
<dbReference type="Gene3D" id="3.30.540.10">
    <property type="entry name" value="Fructose-1,6-Bisphosphatase, subunit A, domain 1"/>
    <property type="match status" value="1"/>
</dbReference>
<dbReference type="PRINTS" id="PR01959">
    <property type="entry name" value="SBIMPHPHTASE"/>
</dbReference>
<dbReference type="GO" id="GO:0046872">
    <property type="term" value="F:metal ion binding"/>
    <property type="evidence" value="ECO:0007669"/>
    <property type="project" value="UniProtKB-KW"/>
</dbReference>
<evidence type="ECO:0000256" key="6">
    <source>
        <dbReference type="ARBA" id="ARBA00022842"/>
    </source>
</evidence>
<evidence type="ECO:0000256" key="2">
    <source>
        <dbReference type="ARBA" id="ARBA00001946"/>
    </source>
</evidence>
<name>X2LJG9_9BACT</name>
<dbReference type="PROSITE" id="PS00629">
    <property type="entry name" value="IMP_1"/>
    <property type="match status" value="1"/>
</dbReference>
<dbReference type="InterPro" id="IPR020583">
    <property type="entry name" value="Inositol_monoP_metal-BS"/>
</dbReference>
<evidence type="ECO:0000256" key="8">
    <source>
        <dbReference type="RuleBase" id="RU364068"/>
    </source>
</evidence>
<dbReference type="InterPro" id="IPR033942">
    <property type="entry name" value="IMPase"/>
</dbReference>
<reference evidence="9" key="1">
    <citation type="submission" date="2013-10" db="EMBL/GenBank/DDBJ databases">
        <title>Functional metagenomics reveals novel beta-galactosidases not predictable from gene sequences.</title>
        <authorList>
            <person name="Cheng J."/>
            <person name="Engel K."/>
            <person name="Romantsov T."/>
            <person name="Neufeld J.D."/>
            <person name="Rose D.R."/>
            <person name="Charles T.C."/>
        </authorList>
    </citation>
    <scope>NUCLEOTIDE SEQUENCE</scope>
</reference>
<evidence type="ECO:0000256" key="1">
    <source>
        <dbReference type="ARBA" id="ARBA00001033"/>
    </source>
</evidence>
<keyword evidence="5 8" id="KW-0378">Hydrolase</keyword>
<dbReference type="SUPFAM" id="SSF56655">
    <property type="entry name" value="Carbohydrate phosphatase"/>
    <property type="match status" value="1"/>
</dbReference>
<feature type="binding site" evidence="7">
    <location>
        <position position="88"/>
    </location>
    <ligand>
        <name>Mg(2+)</name>
        <dbReference type="ChEBI" id="CHEBI:18420"/>
        <label>1</label>
        <note>catalytic</note>
    </ligand>
</feature>
<keyword evidence="4 7" id="KW-0479">Metal-binding</keyword>
<dbReference type="InterPro" id="IPR020550">
    <property type="entry name" value="Inositol_monophosphatase_CS"/>
</dbReference>
<dbReference type="PROSITE" id="PS00630">
    <property type="entry name" value="IMP_2"/>
    <property type="match status" value="1"/>
</dbReference>
<comment type="cofactor">
    <cofactor evidence="2 7 8">
        <name>Mg(2+)</name>
        <dbReference type="ChEBI" id="CHEBI:18420"/>
    </cofactor>
</comment>
<evidence type="ECO:0000256" key="5">
    <source>
        <dbReference type="ARBA" id="ARBA00022801"/>
    </source>
</evidence>
<dbReference type="PANTHER" id="PTHR20854:SF4">
    <property type="entry name" value="INOSITOL-1-MONOPHOSPHATASE-RELATED"/>
    <property type="match status" value="1"/>
</dbReference>
<feature type="binding site" evidence="7">
    <location>
        <position position="69"/>
    </location>
    <ligand>
        <name>Mg(2+)</name>
        <dbReference type="ChEBI" id="CHEBI:18420"/>
        <label>1</label>
        <note>catalytic</note>
    </ligand>
</feature>
<dbReference type="CDD" id="cd01639">
    <property type="entry name" value="IMPase"/>
    <property type="match status" value="1"/>
</dbReference>
<dbReference type="Pfam" id="PF00459">
    <property type="entry name" value="Inositol_P"/>
    <property type="match status" value="1"/>
</dbReference>
<dbReference type="GO" id="GO:0006020">
    <property type="term" value="P:inositol metabolic process"/>
    <property type="evidence" value="ECO:0007669"/>
    <property type="project" value="TreeGrafter"/>
</dbReference>
<comment type="similarity">
    <text evidence="3 8">Belongs to the inositol monophosphatase superfamily.</text>
</comment>
<organism evidence="9">
    <name type="scientific">uncultured bacterium lac84</name>
    <dbReference type="NCBI Taxonomy" id="1447248"/>
    <lineage>
        <taxon>Bacteria</taxon>
        <taxon>environmental samples</taxon>
    </lineage>
</organism>
<comment type="catalytic activity">
    <reaction evidence="1 8">
        <text>a myo-inositol phosphate + H2O = myo-inositol + phosphate</text>
        <dbReference type="Rhea" id="RHEA:24056"/>
        <dbReference type="ChEBI" id="CHEBI:15377"/>
        <dbReference type="ChEBI" id="CHEBI:17268"/>
        <dbReference type="ChEBI" id="CHEBI:43474"/>
        <dbReference type="ChEBI" id="CHEBI:84139"/>
        <dbReference type="EC" id="3.1.3.25"/>
    </reaction>
</comment>
<dbReference type="GO" id="GO:0046854">
    <property type="term" value="P:phosphatidylinositol phosphate biosynthetic process"/>
    <property type="evidence" value="ECO:0007669"/>
    <property type="project" value="InterPro"/>
</dbReference>
<dbReference type="GO" id="GO:0008934">
    <property type="term" value="F:inositol monophosphate 1-phosphatase activity"/>
    <property type="evidence" value="ECO:0007669"/>
    <property type="project" value="InterPro"/>
</dbReference>
<dbReference type="FunFam" id="3.40.190.80:FF:000020">
    <property type="entry name" value="Fructose-1,6-bisphosphatase/inositol-1-monophosphatase"/>
    <property type="match status" value="1"/>
</dbReference>
<evidence type="ECO:0000256" key="4">
    <source>
        <dbReference type="ARBA" id="ARBA00022723"/>
    </source>
</evidence>